<dbReference type="EMBL" id="BMAO01009727">
    <property type="protein sequence ID" value="GFR32937.1"/>
    <property type="molecule type" value="Genomic_DNA"/>
</dbReference>
<comment type="caution">
    <text evidence="3">The sequence shown here is derived from an EMBL/GenBank/DDBJ whole genome shotgun (WGS) entry which is preliminary data.</text>
</comment>
<feature type="domain" description="Fanconi anaemia group A protein N-terminal" evidence="1">
    <location>
        <begin position="70"/>
        <end position="391"/>
    </location>
</feature>
<evidence type="ECO:0000313" key="4">
    <source>
        <dbReference type="Proteomes" id="UP000887116"/>
    </source>
</evidence>
<evidence type="ECO:0000259" key="2">
    <source>
        <dbReference type="Pfam" id="PF24781"/>
    </source>
</evidence>
<feature type="domain" description="Fanconi anaemia group A protein helical" evidence="2">
    <location>
        <begin position="394"/>
        <end position="475"/>
    </location>
</feature>
<sequence>MSTFENKSYIAAQKLINMFSHKDNKAPDSSFIPLERFSVIKMLMDIKSMMNWDFNFKEFQDLICNAPDLQIDVLWNLHVLQILPLDVYLQKLYTQNTYRDFMQTVSNLCLMDCCKNDATAFVQTGILSYFISKAYGGTREEIEKICASVVRAVFRDLCFLRKGDITEGRMATFFSLWKCGLLERKSLHEFCNFALQQFMKEPIITIVEAIAVQENCKNLEEPFHLTPVIEKIVKTLKSDTVASLLLDVKSGDISNWENYVVVLDVFIKTHKEVSVSISEYVSELIKSSFQCSNQSNLEKVLLIGRQVALNSCELFPVAYKKWLMTHFKDCLNMKNAQAFTFFIQVMSYLIPYERNVDIVKIGLERFFNVPQECQSIYNDYITLLKTRIQDLEPHSLPEEIINKLLFLYADSGKIPAYIMEISFMRKHYFLNEFLPVLLTPRVVPTFPDVREKFIEELYSKGKIPSVMFQKYRTACNEEQQKLLAGMTAECFTDEDS</sequence>
<name>A0A8X6M5M2_TRICU</name>
<protein>
    <submittedName>
        <fullName evidence="3">Fanconi anemia group A</fullName>
    </submittedName>
</protein>
<dbReference type="InterPro" id="IPR031729">
    <property type="entry name" value="Fanconi_A_N"/>
</dbReference>
<dbReference type="PANTHER" id="PTHR12047">
    <property type="entry name" value="FANCONI ANEMIA GROUP A PROTEIN"/>
    <property type="match status" value="1"/>
</dbReference>
<keyword evidence="4" id="KW-1185">Reference proteome</keyword>
<dbReference type="InterPro" id="IPR055386">
    <property type="entry name" value="FANCA_helical"/>
</dbReference>
<dbReference type="GO" id="GO:0043240">
    <property type="term" value="C:Fanconi anaemia nuclear complex"/>
    <property type="evidence" value="ECO:0007669"/>
    <property type="project" value="InterPro"/>
</dbReference>
<organism evidence="3 4">
    <name type="scientific">Trichonephila clavata</name>
    <name type="common">Joro spider</name>
    <name type="synonym">Nephila clavata</name>
    <dbReference type="NCBI Taxonomy" id="2740835"/>
    <lineage>
        <taxon>Eukaryota</taxon>
        <taxon>Metazoa</taxon>
        <taxon>Ecdysozoa</taxon>
        <taxon>Arthropoda</taxon>
        <taxon>Chelicerata</taxon>
        <taxon>Arachnida</taxon>
        <taxon>Araneae</taxon>
        <taxon>Araneomorphae</taxon>
        <taxon>Entelegynae</taxon>
        <taxon>Araneoidea</taxon>
        <taxon>Nephilidae</taxon>
        <taxon>Trichonephila</taxon>
    </lineage>
</organism>
<dbReference type="Pfam" id="PF24781">
    <property type="entry name" value="FANCA_helical"/>
    <property type="match status" value="1"/>
</dbReference>
<dbReference type="InterPro" id="IPR003516">
    <property type="entry name" value="FANCA"/>
</dbReference>
<dbReference type="OrthoDB" id="2287188at2759"/>
<dbReference type="Pfam" id="PF15865">
    <property type="entry name" value="Fanconi_A_N"/>
    <property type="match status" value="1"/>
</dbReference>
<evidence type="ECO:0000313" key="3">
    <source>
        <dbReference type="EMBL" id="GFR32937.1"/>
    </source>
</evidence>
<evidence type="ECO:0000259" key="1">
    <source>
        <dbReference type="Pfam" id="PF15865"/>
    </source>
</evidence>
<reference evidence="3" key="1">
    <citation type="submission" date="2020-07" db="EMBL/GenBank/DDBJ databases">
        <title>Multicomponent nature underlies the extraordinary mechanical properties of spider dragline silk.</title>
        <authorList>
            <person name="Kono N."/>
            <person name="Nakamura H."/>
            <person name="Mori M."/>
            <person name="Yoshida Y."/>
            <person name="Ohtoshi R."/>
            <person name="Malay A.D."/>
            <person name="Moran D.A.P."/>
            <person name="Tomita M."/>
            <person name="Numata K."/>
            <person name="Arakawa K."/>
        </authorList>
    </citation>
    <scope>NUCLEOTIDE SEQUENCE</scope>
</reference>
<dbReference type="AlphaFoldDB" id="A0A8X6M5M2"/>
<accession>A0A8X6M5M2</accession>
<gene>
    <name evidence="3" type="primary">Fanca</name>
    <name evidence="3" type="ORF">TNCT_168561</name>
</gene>
<dbReference type="Proteomes" id="UP000887116">
    <property type="component" value="Unassembled WGS sequence"/>
</dbReference>
<proteinExistence type="predicted"/>
<dbReference type="PANTHER" id="PTHR12047:SF2">
    <property type="entry name" value="FANCONI ANEMIA GROUP A PROTEIN"/>
    <property type="match status" value="1"/>
</dbReference>
<dbReference type="GO" id="GO:0036297">
    <property type="term" value="P:interstrand cross-link repair"/>
    <property type="evidence" value="ECO:0007669"/>
    <property type="project" value="InterPro"/>
</dbReference>